<sequence>MIGMLATIAGMFGLLFMCASITKENTEKAVAKQHESWEN</sequence>
<gene>
    <name evidence="1" type="ORF">C7459_11839</name>
</gene>
<comment type="caution">
    <text evidence="1">The sequence shown here is derived from an EMBL/GenBank/DDBJ whole genome shotgun (WGS) entry which is preliminary data.</text>
</comment>
<keyword evidence="2" id="KW-1185">Reference proteome</keyword>
<proteinExistence type="predicted"/>
<name>A0A316D6D8_9BACL</name>
<reference evidence="1 2" key="1">
    <citation type="submission" date="2018-05" db="EMBL/GenBank/DDBJ databases">
        <title>Genomic Encyclopedia of Type Strains, Phase IV (KMG-IV): sequencing the most valuable type-strain genomes for metagenomic binning, comparative biology and taxonomic classification.</title>
        <authorList>
            <person name="Goeker M."/>
        </authorList>
    </citation>
    <scope>NUCLEOTIDE SEQUENCE [LARGE SCALE GENOMIC DNA]</scope>
    <source>
        <strain evidence="1 2">DSM 18773</strain>
    </source>
</reference>
<evidence type="ECO:0000313" key="1">
    <source>
        <dbReference type="EMBL" id="PWK06975.1"/>
    </source>
</evidence>
<accession>A0A316D6D8</accession>
<organism evidence="1 2">
    <name type="scientific">Tumebacillus permanentifrigoris</name>
    <dbReference type="NCBI Taxonomy" id="378543"/>
    <lineage>
        <taxon>Bacteria</taxon>
        <taxon>Bacillati</taxon>
        <taxon>Bacillota</taxon>
        <taxon>Bacilli</taxon>
        <taxon>Bacillales</taxon>
        <taxon>Alicyclobacillaceae</taxon>
        <taxon>Tumebacillus</taxon>
    </lineage>
</organism>
<evidence type="ECO:0000313" key="2">
    <source>
        <dbReference type="Proteomes" id="UP000245634"/>
    </source>
</evidence>
<dbReference type="AlphaFoldDB" id="A0A316D6D8"/>
<dbReference type="EMBL" id="QGGL01000018">
    <property type="protein sequence ID" value="PWK06975.1"/>
    <property type="molecule type" value="Genomic_DNA"/>
</dbReference>
<dbReference type="Proteomes" id="UP000245634">
    <property type="component" value="Unassembled WGS sequence"/>
</dbReference>
<evidence type="ECO:0008006" key="3">
    <source>
        <dbReference type="Google" id="ProtNLM"/>
    </source>
</evidence>
<protein>
    <recommendedName>
        <fullName evidence="3">DUF3789 domain-containing protein</fullName>
    </recommendedName>
</protein>